<keyword evidence="5 10" id="KW-1133">Transmembrane helix</keyword>
<accession>A0A6G1HNR8</accession>
<evidence type="ECO:0000313" key="12">
    <source>
        <dbReference type="EMBL" id="KAF2397506.1"/>
    </source>
</evidence>
<dbReference type="EMBL" id="ML996703">
    <property type="protein sequence ID" value="KAF2397506.1"/>
    <property type="molecule type" value="Genomic_DNA"/>
</dbReference>
<dbReference type="PANTHER" id="PTHR13466">
    <property type="entry name" value="TEX2 PROTEIN-RELATED"/>
    <property type="match status" value="1"/>
</dbReference>
<keyword evidence="4" id="KW-0256">Endoplasmic reticulum</keyword>
<evidence type="ECO:0000256" key="8">
    <source>
        <dbReference type="ARBA" id="ARBA00023136"/>
    </source>
</evidence>
<dbReference type="InterPro" id="IPR031468">
    <property type="entry name" value="SMP_LBD"/>
</dbReference>
<dbReference type="GO" id="GO:0008289">
    <property type="term" value="F:lipid binding"/>
    <property type="evidence" value="ECO:0007669"/>
    <property type="project" value="UniProtKB-KW"/>
</dbReference>
<evidence type="ECO:0000256" key="5">
    <source>
        <dbReference type="ARBA" id="ARBA00022989"/>
    </source>
</evidence>
<dbReference type="GO" id="GO:1990456">
    <property type="term" value="P:mitochondrion-endoplasmic reticulum membrane tethering"/>
    <property type="evidence" value="ECO:0007669"/>
    <property type="project" value="TreeGrafter"/>
</dbReference>
<dbReference type="PROSITE" id="PS51847">
    <property type="entry name" value="SMP"/>
    <property type="match status" value="1"/>
</dbReference>
<dbReference type="Proteomes" id="UP000799640">
    <property type="component" value="Unassembled WGS sequence"/>
</dbReference>
<dbReference type="GO" id="GO:0015914">
    <property type="term" value="P:phospholipid transport"/>
    <property type="evidence" value="ECO:0007669"/>
    <property type="project" value="TreeGrafter"/>
</dbReference>
<dbReference type="SUPFAM" id="SSF50729">
    <property type="entry name" value="PH domain-like"/>
    <property type="match status" value="1"/>
</dbReference>
<feature type="region of interest" description="Disordered" evidence="9">
    <location>
        <begin position="491"/>
        <end position="541"/>
    </location>
</feature>
<dbReference type="GO" id="GO:0005789">
    <property type="term" value="C:endoplasmic reticulum membrane"/>
    <property type="evidence" value="ECO:0007669"/>
    <property type="project" value="UniProtKB-SubCell"/>
</dbReference>
<evidence type="ECO:0000256" key="9">
    <source>
        <dbReference type="SAM" id="MobiDB-lite"/>
    </source>
</evidence>
<keyword evidence="7" id="KW-0446">Lipid-binding</keyword>
<dbReference type="AlphaFoldDB" id="A0A6G1HNR8"/>
<evidence type="ECO:0000256" key="7">
    <source>
        <dbReference type="ARBA" id="ARBA00023121"/>
    </source>
</evidence>
<feature type="domain" description="SMP-LTD" evidence="11">
    <location>
        <begin position="274"/>
        <end position="467"/>
    </location>
</feature>
<evidence type="ECO:0000256" key="10">
    <source>
        <dbReference type="SAM" id="Phobius"/>
    </source>
</evidence>
<evidence type="ECO:0000313" key="13">
    <source>
        <dbReference type="Proteomes" id="UP000799640"/>
    </source>
</evidence>
<dbReference type="CDD" id="cd21675">
    <property type="entry name" value="SMP_TEX2"/>
    <property type="match status" value="1"/>
</dbReference>
<dbReference type="InterPro" id="IPR058801">
    <property type="entry name" value="PDZD8_N"/>
</dbReference>
<gene>
    <name evidence="12" type="ORF">EJ06DRAFT_551013</name>
</gene>
<keyword evidence="8 10" id="KW-0472">Membrane</keyword>
<organism evidence="12 13">
    <name type="scientific">Trichodelitschia bisporula</name>
    <dbReference type="NCBI Taxonomy" id="703511"/>
    <lineage>
        <taxon>Eukaryota</taxon>
        <taxon>Fungi</taxon>
        <taxon>Dikarya</taxon>
        <taxon>Ascomycota</taxon>
        <taxon>Pezizomycotina</taxon>
        <taxon>Dothideomycetes</taxon>
        <taxon>Dothideomycetes incertae sedis</taxon>
        <taxon>Phaeotrichales</taxon>
        <taxon>Phaeotrichaceae</taxon>
        <taxon>Trichodelitschia</taxon>
    </lineage>
</organism>
<evidence type="ECO:0000256" key="4">
    <source>
        <dbReference type="ARBA" id="ARBA00022824"/>
    </source>
</evidence>
<comment type="subcellular location">
    <subcellularLocation>
        <location evidence="1">Endoplasmic reticulum membrane</location>
    </subcellularLocation>
</comment>
<evidence type="ECO:0000256" key="1">
    <source>
        <dbReference type="ARBA" id="ARBA00004586"/>
    </source>
</evidence>
<feature type="transmembrane region" description="Helical" evidence="10">
    <location>
        <begin position="6"/>
        <end position="28"/>
    </location>
</feature>
<evidence type="ECO:0000256" key="2">
    <source>
        <dbReference type="ARBA" id="ARBA00022448"/>
    </source>
</evidence>
<evidence type="ECO:0000259" key="11">
    <source>
        <dbReference type="PROSITE" id="PS51847"/>
    </source>
</evidence>
<evidence type="ECO:0000256" key="3">
    <source>
        <dbReference type="ARBA" id="ARBA00022692"/>
    </source>
</evidence>
<protein>
    <recommendedName>
        <fullName evidence="11">SMP-LTD domain-containing protein</fullName>
    </recommendedName>
</protein>
<reference evidence="12" key="1">
    <citation type="journal article" date="2020" name="Stud. Mycol.">
        <title>101 Dothideomycetes genomes: a test case for predicting lifestyles and emergence of pathogens.</title>
        <authorList>
            <person name="Haridas S."/>
            <person name="Albert R."/>
            <person name="Binder M."/>
            <person name="Bloem J."/>
            <person name="Labutti K."/>
            <person name="Salamov A."/>
            <person name="Andreopoulos B."/>
            <person name="Baker S."/>
            <person name="Barry K."/>
            <person name="Bills G."/>
            <person name="Bluhm B."/>
            <person name="Cannon C."/>
            <person name="Castanera R."/>
            <person name="Culley D."/>
            <person name="Daum C."/>
            <person name="Ezra D."/>
            <person name="Gonzalez J."/>
            <person name="Henrissat B."/>
            <person name="Kuo A."/>
            <person name="Liang C."/>
            <person name="Lipzen A."/>
            <person name="Lutzoni F."/>
            <person name="Magnuson J."/>
            <person name="Mondo S."/>
            <person name="Nolan M."/>
            <person name="Ohm R."/>
            <person name="Pangilinan J."/>
            <person name="Park H.-J."/>
            <person name="Ramirez L."/>
            <person name="Alfaro M."/>
            <person name="Sun H."/>
            <person name="Tritt A."/>
            <person name="Yoshinaga Y."/>
            <person name="Zwiers L.-H."/>
            <person name="Turgeon B."/>
            <person name="Goodwin S."/>
            <person name="Spatafora J."/>
            <person name="Crous P."/>
            <person name="Grigoriev I."/>
        </authorList>
    </citation>
    <scope>NUCLEOTIDE SEQUENCE</scope>
    <source>
        <strain evidence="12">CBS 262.69</strain>
    </source>
</reference>
<name>A0A6G1HNR8_9PEZI</name>
<keyword evidence="3 10" id="KW-0812">Transmembrane</keyword>
<dbReference type="Pfam" id="PF15413">
    <property type="entry name" value="PH_11"/>
    <property type="match status" value="1"/>
</dbReference>
<keyword evidence="13" id="KW-1185">Reference proteome</keyword>
<keyword evidence="6" id="KW-0445">Lipid transport</keyword>
<dbReference type="OrthoDB" id="26740at2759"/>
<dbReference type="Pfam" id="PF26547">
    <property type="entry name" value="PDZD8_N"/>
    <property type="match status" value="1"/>
</dbReference>
<dbReference type="GO" id="GO:0032865">
    <property type="term" value="C:ERMES complex"/>
    <property type="evidence" value="ECO:0007669"/>
    <property type="project" value="TreeGrafter"/>
</dbReference>
<dbReference type="PANTHER" id="PTHR13466:SF19">
    <property type="entry name" value="NUCLEUS-VACUOLE JUNCTION PROTEIN 2"/>
    <property type="match status" value="1"/>
</dbReference>
<proteinExistence type="predicted"/>
<sequence>MSSFGAFILTYLLGGLTFIPLVLIAVVCHGYITFPIRKGDTASPVEETRTEPGALDASKLELAALPSEVNAREHEPDVAAGFFAVCREFIPGGISGKPPERGAPAGSATGVESPSVYQNMYRSIFERNKAQSPALDASNDGGKVAKRSRNVFYVVLRHGHLMLYDDDHQLEVRHVISLALYDIDVYAGGGEIPEGELWVKRNCIRLQRRNIEPDMHHDPKPYFMFAENCSDKEDFYHALLLNQERTAGVSGGPPRPQPLSSKDVVKLVQLLHASEENIQTRWINALIGRLFLSLYKTAGLKKFVHGKISKKILRVQKPAFITSLQVRNIDMGDCAPLITNPRLKELTLDGDLTVEMDVKYHGNFRLEIAAVARIELGSRFKAREVDLVLAGICKRLDGHLLVRIKPPPSNRIWISFEHMPTLEMSIEPIVSSRQITYGVILRAIESRIREVIADTLVLPNWDDVPFSDTAAQAIRGGIWMDETASPLFSSENLVGTDGAEDDVAKGSVDATPNTNAAASSDDLQEPPTSSRRRRTSPAPLWTWIRQRYRPSKIMPGKAKMQPQP</sequence>
<evidence type="ECO:0000256" key="6">
    <source>
        <dbReference type="ARBA" id="ARBA00023055"/>
    </source>
</evidence>
<keyword evidence="2" id="KW-0813">Transport</keyword>